<proteinExistence type="predicted"/>
<evidence type="ECO:0000313" key="2">
    <source>
        <dbReference type="EMBL" id="GFD26854.1"/>
    </source>
</evidence>
<protein>
    <submittedName>
        <fullName evidence="2">Uncharacterized protein</fullName>
    </submittedName>
</protein>
<dbReference type="EMBL" id="BKCJ011372273">
    <property type="protein sequence ID" value="GFD26854.1"/>
    <property type="molecule type" value="Genomic_DNA"/>
</dbReference>
<dbReference type="AlphaFoldDB" id="A0A699V3R4"/>
<feature type="region of interest" description="Disordered" evidence="1">
    <location>
        <begin position="1"/>
        <end position="55"/>
    </location>
</feature>
<feature type="compositionally biased region" description="Low complexity" evidence="1">
    <location>
        <begin position="22"/>
        <end position="46"/>
    </location>
</feature>
<gene>
    <name evidence="2" type="ORF">Tci_898823</name>
</gene>
<evidence type="ECO:0000256" key="1">
    <source>
        <dbReference type="SAM" id="MobiDB-lite"/>
    </source>
</evidence>
<name>A0A699V3R4_TANCI</name>
<sequence>MDMINDQDIKHMIPPTPPRYTEPPIGSPISLSSSTSVGSSSSIRTTTPPPDYPFDESIFAELDNLLWIIPRPLGSEPVLEKPNESDAC</sequence>
<accession>A0A699V3R4</accession>
<reference evidence="2" key="1">
    <citation type="journal article" date="2019" name="Sci. Rep.">
        <title>Draft genome of Tanacetum cinerariifolium, the natural source of mosquito coil.</title>
        <authorList>
            <person name="Yamashiro T."/>
            <person name="Shiraishi A."/>
            <person name="Satake H."/>
            <person name="Nakayama K."/>
        </authorList>
    </citation>
    <scope>NUCLEOTIDE SEQUENCE</scope>
</reference>
<comment type="caution">
    <text evidence="2">The sequence shown here is derived from an EMBL/GenBank/DDBJ whole genome shotgun (WGS) entry which is preliminary data.</text>
</comment>
<organism evidence="2">
    <name type="scientific">Tanacetum cinerariifolium</name>
    <name type="common">Dalmatian daisy</name>
    <name type="synonym">Chrysanthemum cinerariifolium</name>
    <dbReference type="NCBI Taxonomy" id="118510"/>
    <lineage>
        <taxon>Eukaryota</taxon>
        <taxon>Viridiplantae</taxon>
        <taxon>Streptophyta</taxon>
        <taxon>Embryophyta</taxon>
        <taxon>Tracheophyta</taxon>
        <taxon>Spermatophyta</taxon>
        <taxon>Magnoliopsida</taxon>
        <taxon>eudicotyledons</taxon>
        <taxon>Gunneridae</taxon>
        <taxon>Pentapetalae</taxon>
        <taxon>asterids</taxon>
        <taxon>campanulids</taxon>
        <taxon>Asterales</taxon>
        <taxon>Asteraceae</taxon>
        <taxon>Asteroideae</taxon>
        <taxon>Anthemideae</taxon>
        <taxon>Anthemidinae</taxon>
        <taxon>Tanacetum</taxon>
    </lineage>
</organism>